<dbReference type="Proteomes" id="UP000070373">
    <property type="component" value="Unassembled WGS sequence"/>
</dbReference>
<organism evidence="1 2">
    <name type="scientific">candidate division MSBL1 archaeon SCGC-AAA259E17</name>
    <dbReference type="NCBI Taxonomy" id="1698263"/>
    <lineage>
        <taxon>Archaea</taxon>
        <taxon>Methanobacteriati</taxon>
        <taxon>Methanobacteriota</taxon>
        <taxon>candidate division MSBL1</taxon>
    </lineage>
</organism>
<evidence type="ECO:0000313" key="1">
    <source>
        <dbReference type="EMBL" id="KXA93325.1"/>
    </source>
</evidence>
<comment type="caution">
    <text evidence="1">The sequence shown here is derived from an EMBL/GenBank/DDBJ whole genome shotgun (WGS) entry which is preliminary data.</text>
</comment>
<proteinExistence type="predicted"/>
<gene>
    <name evidence="1" type="ORF">AKJ64_00880</name>
</gene>
<name>A0A133UGI2_9EURY</name>
<dbReference type="EMBL" id="LHXN01000008">
    <property type="protein sequence ID" value="KXA93325.1"/>
    <property type="molecule type" value="Genomic_DNA"/>
</dbReference>
<evidence type="ECO:0000313" key="2">
    <source>
        <dbReference type="Proteomes" id="UP000070373"/>
    </source>
</evidence>
<keyword evidence="2" id="KW-1185">Reference proteome</keyword>
<sequence length="256" mass="29170">MKGNHHISQLLIFDMDAGWSSHGSGIGANQTYVAEPIMEYLASAYFRNQGYIVDKFNERLSSSRKNLDLFAISYPDLQSILSNHDIGNSGLYLCELESPLWGKKKNRVKKSEDREITAVIEAESSRGSESSGYKQVKTDLKNGEFNHGYVSAPFIKEKDREDIGIVTFDNKGSLFTEECLENYADGKKSSELLQRVERIIKLALLKNIPISKVLDLLPPINSFWEIYNSVEEISLSSIVQYVRKHHRTEKEQKRKT</sequence>
<dbReference type="AlphaFoldDB" id="A0A133UGI2"/>
<accession>A0A133UGI2</accession>
<reference evidence="1 2" key="1">
    <citation type="journal article" date="2016" name="Sci. Rep.">
        <title>Metabolic traits of an uncultured archaeal lineage -MSBL1- from brine pools of the Red Sea.</title>
        <authorList>
            <person name="Mwirichia R."/>
            <person name="Alam I."/>
            <person name="Rashid M."/>
            <person name="Vinu M."/>
            <person name="Ba-Alawi W."/>
            <person name="Anthony Kamau A."/>
            <person name="Kamanda Ngugi D."/>
            <person name="Goker M."/>
            <person name="Klenk H.P."/>
            <person name="Bajic V."/>
            <person name="Stingl U."/>
        </authorList>
    </citation>
    <scope>NUCLEOTIDE SEQUENCE [LARGE SCALE GENOMIC DNA]</scope>
    <source>
        <strain evidence="1">SCGC-AAA259E17</strain>
    </source>
</reference>
<protein>
    <submittedName>
        <fullName evidence="1">Uncharacterized protein</fullName>
    </submittedName>
</protein>